<keyword evidence="4" id="KW-0812">Transmembrane</keyword>
<reference evidence="6" key="1">
    <citation type="journal article" date="2022" name="Front. Genet.">
        <title>Chromosome-Scale Assembly of the Dendrobium nobile Genome Provides Insights Into the Molecular Mechanism of the Biosynthesis of the Medicinal Active Ingredient of Dendrobium.</title>
        <authorList>
            <person name="Xu Q."/>
            <person name="Niu S.-C."/>
            <person name="Li K.-L."/>
            <person name="Zheng P.-J."/>
            <person name="Zhang X.-J."/>
            <person name="Jia Y."/>
            <person name="Liu Y."/>
            <person name="Niu Y.-X."/>
            <person name="Yu L.-H."/>
            <person name="Chen D.-F."/>
            <person name="Zhang G.-Q."/>
        </authorList>
    </citation>
    <scope>NUCLEOTIDE SEQUENCE</scope>
    <source>
        <tissue evidence="6">Leaf</tissue>
    </source>
</reference>
<organism evidence="6 7">
    <name type="scientific">Dendrobium nobile</name>
    <name type="common">Orchid</name>
    <dbReference type="NCBI Taxonomy" id="94219"/>
    <lineage>
        <taxon>Eukaryota</taxon>
        <taxon>Viridiplantae</taxon>
        <taxon>Streptophyta</taxon>
        <taxon>Embryophyta</taxon>
        <taxon>Tracheophyta</taxon>
        <taxon>Spermatophyta</taxon>
        <taxon>Magnoliopsida</taxon>
        <taxon>Liliopsida</taxon>
        <taxon>Asparagales</taxon>
        <taxon>Orchidaceae</taxon>
        <taxon>Epidendroideae</taxon>
        <taxon>Malaxideae</taxon>
        <taxon>Dendrobiinae</taxon>
        <taxon>Dendrobium</taxon>
    </lineage>
</organism>
<name>A0A8T3ABH5_DENNO</name>
<proteinExistence type="inferred from homology"/>
<evidence type="ECO:0000313" key="7">
    <source>
        <dbReference type="Proteomes" id="UP000829196"/>
    </source>
</evidence>
<evidence type="ECO:0000313" key="6">
    <source>
        <dbReference type="EMBL" id="KAI0493478.1"/>
    </source>
</evidence>
<evidence type="ECO:0000256" key="2">
    <source>
        <dbReference type="ARBA" id="ARBA00006966"/>
    </source>
</evidence>
<keyword evidence="4" id="KW-0472">Membrane</keyword>
<dbReference type="Gene3D" id="3.90.1150.10">
    <property type="entry name" value="Aspartate Aminotransferase, domain 1"/>
    <property type="match status" value="1"/>
</dbReference>
<evidence type="ECO:0000256" key="1">
    <source>
        <dbReference type="ARBA" id="ARBA00001933"/>
    </source>
</evidence>
<dbReference type="SMR" id="A0A8T3ABH5"/>
<dbReference type="GO" id="GO:0008732">
    <property type="term" value="F:L-allo-threonine aldolase activity"/>
    <property type="evidence" value="ECO:0007669"/>
    <property type="project" value="TreeGrafter"/>
</dbReference>
<feature type="transmembrane region" description="Helical" evidence="4">
    <location>
        <begin position="6"/>
        <end position="22"/>
    </location>
</feature>
<dbReference type="Pfam" id="PF01212">
    <property type="entry name" value="Beta_elim_lyase"/>
    <property type="match status" value="1"/>
</dbReference>
<keyword evidence="7" id="KW-1185">Reference proteome</keyword>
<evidence type="ECO:0000256" key="3">
    <source>
        <dbReference type="ARBA" id="ARBA00022898"/>
    </source>
</evidence>
<dbReference type="Gene3D" id="3.40.640.10">
    <property type="entry name" value="Type I PLP-dependent aspartate aminotransferase-like (Major domain)"/>
    <property type="match status" value="1"/>
</dbReference>
<accession>A0A8T3ABH5</accession>
<dbReference type="AlphaFoldDB" id="A0A8T3ABH5"/>
<keyword evidence="4" id="KW-1133">Transmembrane helix</keyword>
<dbReference type="GO" id="GO:0006545">
    <property type="term" value="P:glycine biosynthetic process"/>
    <property type="evidence" value="ECO:0007669"/>
    <property type="project" value="TreeGrafter"/>
</dbReference>
<protein>
    <recommendedName>
        <fullName evidence="5">Aromatic amino acid beta-eliminating lyase/threonine aldolase domain-containing protein</fullName>
    </recommendedName>
</protein>
<evidence type="ECO:0000256" key="4">
    <source>
        <dbReference type="SAM" id="Phobius"/>
    </source>
</evidence>
<dbReference type="EMBL" id="JAGYWB010000017">
    <property type="protein sequence ID" value="KAI0493478.1"/>
    <property type="molecule type" value="Genomic_DNA"/>
</dbReference>
<dbReference type="OrthoDB" id="1707982at2759"/>
<feature type="transmembrane region" description="Helical" evidence="4">
    <location>
        <begin position="43"/>
        <end position="66"/>
    </location>
</feature>
<dbReference type="GO" id="GO:0006567">
    <property type="term" value="P:L-threonine catabolic process"/>
    <property type="evidence" value="ECO:0007669"/>
    <property type="project" value="TreeGrafter"/>
</dbReference>
<feature type="domain" description="Aromatic amino acid beta-eliminating lyase/threonine aldolase" evidence="5">
    <location>
        <begin position="65"/>
        <end position="170"/>
    </location>
</feature>
<evidence type="ECO:0000259" key="5">
    <source>
        <dbReference type="Pfam" id="PF01212"/>
    </source>
</evidence>
<keyword evidence="3" id="KW-0663">Pyridoxal phosphate</keyword>
<dbReference type="Proteomes" id="UP000829196">
    <property type="component" value="Unassembled WGS sequence"/>
</dbReference>
<dbReference type="InterPro" id="IPR015421">
    <property type="entry name" value="PyrdxlP-dep_Trfase_major"/>
</dbReference>
<dbReference type="GO" id="GO:0005829">
    <property type="term" value="C:cytosol"/>
    <property type="evidence" value="ECO:0007669"/>
    <property type="project" value="TreeGrafter"/>
</dbReference>
<dbReference type="SUPFAM" id="SSF53383">
    <property type="entry name" value="PLP-dependent transferases"/>
    <property type="match status" value="1"/>
</dbReference>
<comment type="caution">
    <text evidence="6">The sequence shown here is derived from an EMBL/GenBank/DDBJ whole genome shotgun (WGS) entry which is preliminary data.</text>
</comment>
<comment type="similarity">
    <text evidence="2">Belongs to the threonine aldolase family.</text>
</comment>
<dbReference type="PANTHER" id="PTHR48097">
    <property type="entry name" value="L-THREONINE ALDOLASE-RELATED"/>
    <property type="match status" value="1"/>
</dbReference>
<comment type="cofactor">
    <cofactor evidence="1">
        <name>pyridoxal 5'-phosphate</name>
        <dbReference type="ChEBI" id="CHEBI:597326"/>
    </cofactor>
</comment>
<gene>
    <name evidence="6" type="ORF">KFK09_023596</name>
</gene>
<dbReference type="InterPro" id="IPR015422">
    <property type="entry name" value="PyrdxlP-dep_Trfase_small"/>
</dbReference>
<dbReference type="InterPro" id="IPR015424">
    <property type="entry name" value="PyrdxlP-dep_Trfase"/>
</dbReference>
<sequence length="180" mass="20029">MAFDQVLRFGAGGLLGFLLYKGEEIIPKFLRRILRFSAILKQLISLKSDAFMISCFFILWIIWLALRVPIHRLVQTADSILVCLSKGLGAPTGSVLVGSKNFIAKARRLRKALGGCMRQLGVLCAAAYVALSENVSKLEEDHRKAKIIAEGLSQIEQFSVDTKLVETNMLSCLQYFSFIT</sequence>
<dbReference type="PANTHER" id="PTHR48097:SF9">
    <property type="entry name" value="L-THREONINE ALDOLASE"/>
    <property type="match status" value="1"/>
</dbReference>
<dbReference type="InterPro" id="IPR001597">
    <property type="entry name" value="ArAA_b-elim_lyase/Thr_aldolase"/>
</dbReference>